<comment type="caution">
    <text evidence="1">The sequence shown here is derived from an EMBL/GenBank/DDBJ whole genome shotgun (WGS) entry which is preliminary data.</text>
</comment>
<name>A0A1Y3BK50_EURMA</name>
<dbReference type="Proteomes" id="UP000194236">
    <property type="component" value="Unassembled WGS sequence"/>
</dbReference>
<evidence type="ECO:0000313" key="1">
    <source>
        <dbReference type="EMBL" id="OTF79976.1"/>
    </source>
</evidence>
<dbReference type="AlphaFoldDB" id="A0A1Y3BK50"/>
<sequence>MIISFQIIIYTRSVQLFPTTKRNCEIGIEKEKARINVNESDLNEIKLNYDLPFEGANVEDDSDTEWLSFVGESNNNAASLFLMVDDFDGGDIDAAIDEL</sequence>
<protein>
    <submittedName>
        <fullName evidence="1">Uncharacterized protein</fullName>
    </submittedName>
</protein>
<organism evidence="1 2">
    <name type="scientific">Euroglyphus maynei</name>
    <name type="common">Mayne's house dust mite</name>
    <dbReference type="NCBI Taxonomy" id="6958"/>
    <lineage>
        <taxon>Eukaryota</taxon>
        <taxon>Metazoa</taxon>
        <taxon>Ecdysozoa</taxon>
        <taxon>Arthropoda</taxon>
        <taxon>Chelicerata</taxon>
        <taxon>Arachnida</taxon>
        <taxon>Acari</taxon>
        <taxon>Acariformes</taxon>
        <taxon>Sarcoptiformes</taxon>
        <taxon>Astigmata</taxon>
        <taxon>Psoroptidia</taxon>
        <taxon>Analgoidea</taxon>
        <taxon>Pyroglyphidae</taxon>
        <taxon>Pyroglyphinae</taxon>
        <taxon>Euroglyphus</taxon>
    </lineage>
</organism>
<accession>A0A1Y3BK50</accession>
<reference evidence="1 2" key="1">
    <citation type="submission" date="2017-03" db="EMBL/GenBank/DDBJ databases">
        <title>Genome Survey of Euroglyphus maynei.</title>
        <authorList>
            <person name="Arlian L.G."/>
            <person name="Morgan M.S."/>
            <person name="Rider S.D."/>
        </authorList>
    </citation>
    <scope>NUCLEOTIDE SEQUENCE [LARGE SCALE GENOMIC DNA]</scope>
    <source>
        <strain evidence="1">Arlian Lab</strain>
        <tissue evidence="1">Whole body</tissue>
    </source>
</reference>
<dbReference type="EMBL" id="MUJZ01020502">
    <property type="protein sequence ID" value="OTF79976.1"/>
    <property type="molecule type" value="Genomic_DNA"/>
</dbReference>
<evidence type="ECO:0000313" key="2">
    <source>
        <dbReference type="Proteomes" id="UP000194236"/>
    </source>
</evidence>
<proteinExistence type="predicted"/>
<keyword evidence="2" id="KW-1185">Reference proteome</keyword>
<gene>
    <name evidence="1" type="ORF">BLA29_012768</name>
</gene>